<comment type="pathway">
    <text evidence="4">Cofactor biosynthesis; tetrahydrofolylpolyglutamate biosynthesis.</text>
</comment>
<dbReference type="PANTHER" id="PTHR11136:SF0">
    <property type="entry name" value="DIHYDROFOLATE SYNTHETASE-RELATED"/>
    <property type="match status" value="1"/>
</dbReference>
<comment type="catalytic activity">
    <reaction evidence="19">
        <text>10-formyltetrahydrofolyl-(gamma-L-Glu)(n) + L-glutamate + ATP = 10-formyltetrahydrofolyl-(gamma-L-Glu)(n+1) + ADP + phosphate + H(+)</text>
        <dbReference type="Rhea" id="RHEA:51904"/>
        <dbReference type="Rhea" id="RHEA-COMP:13088"/>
        <dbReference type="Rhea" id="RHEA-COMP:14300"/>
        <dbReference type="ChEBI" id="CHEBI:15378"/>
        <dbReference type="ChEBI" id="CHEBI:29985"/>
        <dbReference type="ChEBI" id="CHEBI:30616"/>
        <dbReference type="ChEBI" id="CHEBI:43474"/>
        <dbReference type="ChEBI" id="CHEBI:134413"/>
        <dbReference type="ChEBI" id="CHEBI:456216"/>
        <dbReference type="EC" id="6.3.2.17"/>
    </reaction>
</comment>
<dbReference type="Proteomes" id="UP000199577">
    <property type="component" value="Unassembled WGS sequence"/>
</dbReference>
<comment type="similarity">
    <text evidence="5 22">Belongs to the folylpolyglutamate synthase family.</text>
</comment>
<evidence type="ECO:0000256" key="12">
    <source>
        <dbReference type="ARBA" id="ARBA00022840"/>
    </source>
</evidence>
<evidence type="ECO:0000256" key="1">
    <source>
        <dbReference type="ARBA" id="ARBA00001946"/>
    </source>
</evidence>
<dbReference type="SUPFAM" id="SSF53244">
    <property type="entry name" value="MurD-like peptide ligases, peptide-binding domain"/>
    <property type="match status" value="1"/>
</dbReference>
<dbReference type="STRING" id="623281.SAMN05421747_11386"/>
<evidence type="ECO:0000256" key="22">
    <source>
        <dbReference type="PIRNR" id="PIRNR001563"/>
    </source>
</evidence>
<comment type="cofactor">
    <cofactor evidence="1">
        <name>Mg(2+)</name>
        <dbReference type="ChEBI" id="CHEBI:18420"/>
    </cofactor>
</comment>
<reference evidence="26" key="1">
    <citation type="submission" date="2016-10" db="EMBL/GenBank/DDBJ databases">
        <authorList>
            <person name="Varghese N."/>
            <person name="Submissions S."/>
        </authorList>
    </citation>
    <scope>NUCLEOTIDE SEQUENCE [LARGE SCALE GENOMIC DNA]</scope>
    <source>
        <strain evidence="26">DSM 22900</strain>
    </source>
</reference>
<dbReference type="Pfam" id="PF08245">
    <property type="entry name" value="Mur_ligase_M"/>
    <property type="match status" value="1"/>
</dbReference>
<sequence>MTMKYPEAIDYLYSRLPMFTRDGATAFKKDLTNTLALCSALGNPHNHFKSVHIAGTNGKGSTSHMLAAILQVAGYRTGLYTSPHLIDFRERIRVDGRMIPKRAVSHFVASNQPLIESIQPSFFEVTVAMAYSYFEKQEVDIAIVETGLGGRLDSTNIIMPLLSVITNIGYDHTNMLGNTLQEIATEKAGIIKPGIPVVIGEWQLEVSGIFERIAAENRSKLVYASQWWEVESAGKDADYQYLAATRRNAVSGNSYALDLKGSYQAKNLPAVLCAVEELRTMGFTIKDGHIRQALAQVLPLTGLMGRWQTLSSEPLVICDTGHNADGWREVLANISATPHHALHMVIGVMRDKDLAMMLPLLPRDARYYFCQVAMPRALPAQELQASATSFGLEGTAFTNVDEALRAAKQHAGVDDLIFIGGSTFIVGELLAGFTH</sequence>
<dbReference type="SUPFAM" id="SSF53623">
    <property type="entry name" value="MurD-like peptide ligases, catalytic domain"/>
    <property type="match status" value="1"/>
</dbReference>
<dbReference type="EC" id="6.3.2.12" evidence="6"/>
<feature type="domain" description="Mur ligase C-terminal" evidence="23">
    <location>
        <begin position="305"/>
        <end position="422"/>
    </location>
</feature>
<comment type="function">
    <text evidence="2">Functions in two distinct reactions of the de novo folate biosynthetic pathway. Catalyzes the addition of a glutamate residue to dihydropteroate (7,8-dihydropteroate or H2Pte) to form dihydrofolate (7,8-dihydrofolate monoglutamate or H2Pte-Glu). Also catalyzes successive additions of L-glutamate to tetrahydrofolate or 10-formyltetrahydrofolate or 5,10-methylenetetrahydrofolate, leading to folylpolyglutamate derivatives.</text>
</comment>
<evidence type="ECO:0000256" key="3">
    <source>
        <dbReference type="ARBA" id="ARBA00004799"/>
    </source>
</evidence>
<evidence type="ECO:0000256" key="16">
    <source>
        <dbReference type="ARBA" id="ARBA00030592"/>
    </source>
</evidence>
<comment type="catalytic activity">
    <reaction evidence="18">
        <text>(6S)-5,6,7,8-tetrahydrofolyl-(gamma-L-Glu)(n) + L-glutamate + ATP = (6S)-5,6,7,8-tetrahydrofolyl-(gamma-L-Glu)(n+1) + ADP + phosphate + H(+)</text>
        <dbReference type="Rhea" id="RHEA:10580"/>
        <dbReference type="Rhea" id="RHEA-COMP:14738"/>
        <dbReference type="Rhea" id="RHEA-COMP:14740"/>
        <dbReference type="ChEBI" id="CHEBI:15378"/>
        <dbReference type="ChEBI" id="CHEBI:29985"/>
        <dbReference type="ChEBI" id="CHEBI:30616"/>
        <dbReference type="ChEBI" id="CHEBI:43474"/>
        <dbReference type="ChEBI" id="CHEBI:141005"/>
        <dbReference type="ChEBI" id="CHEBI:456216"/>
        <dbReference type="EC" id="6.3.2.17"/>
    </reaction>
</comment>
<evidence type="ECO:0000256" key="15">
    <source>
        <dbReference type="ARBA" id="ARBA00030048"/>
    </source>
</evidence>
<dbReference type="FunFam" id="3.40.1190.10:FF:000011">
    <property type="entry name" value="Folylpolyglutamate synthase/dihydrofolate synthase"/>
    <property type="match status" value="1"/>
</dbReference>
<keyword evidence="10" id="KW-0479">Metal-binding</keyword>
<dbReference type="Gene3D" id="3.90.190.20">
    <property type="entry name" value="Mur ligase, C-terminal domain"/>
    <property type="match status" value="1"/>
</dbReference>
<gene>
    <name evidence="25" type="ORF">SAMN05421747_11386</name>
</gene>
<proteinExistence type="inferred from homology"/>
<evidence type="ECO:0000256" key="2">
    <source>
        <dbReference type="ARBA" id="ARBA00002714"/>
    </source>
</evidence>
<organism evidence="25 26">
    <name type="scientific">Parapedobacter composti</name>
    <dbReference type="NCBI Taxonomy" id="623281"/>
    <lineage>
        <taxon>Bacteria</taxon>
        <taxon>Pseudomonadati</taxon>
        <taxon>Bacteroidota</taxon>
        <taxon>Sphingobacteriia</taxon>
        <taxon>Sphingobacteriales</taxon>
        <taxon>Sphingobacteriaceae</taxon>
        <taxon>Parapedobacter</taxon>
    </lineage>
</organism>
<dbReference type="InterPro" id="IPR004101">
    <property type="entry name" value="Mur_ligase_C"/>
</dbReference>
<dbReference type="Gene3D" id="3.40.1190.10">
    <property type="entry name" value="Mur-like, catalytic domain"/>
    <property type="match status" value="1"/>
</dbReference>
<dbReference type="GO" id="GO:0046656">
    <property type="term" value="P:folic acid biosynthetic process"/>
    <property type="evidence" value="ECO:0007669"/>
    <property type="project" value="UniProtKB-KW"/>
</dbReference>
<evidence type="ECO:0000256" key="7">
    <source>
        <dbReference type="ARBA" id="ARBA00013025"/>
    </source>
</evidence>
<accession>A0A1I1K509</accession>
<dbReference type="GO" id="GO:0004326">
    <property type="term" value="F:tetrahydrofolylpolyglutamate synthase activity"/>
    <property type="evidence" value="ECO:0007669"/>
    <property type="project" value="UniProtKB-EC"/>
</dbReference>
<dbReference type="InterPro" id="IPR036565">
    <property type="entry name" value="Mur-like_cat_sf"/>
</dbReference>
<dbReference type="GO" id="GO:0008841">
    <property type="term" value="F:dihydrofolate synthase activity"/>
    <property type="evidence" value="ECO:0007669"/>
    <property type="project" value="UniProtKB-EC"/>
</dbReference>
<dbReference type="GO" id="GO:0005524">
    <property type="term" value="F:ATP binding"/>
    <property type="evidence" value="ECO:0007669"/>
    <property type="project" value="UniProtKB-KW"/>
</dbReference>
<evidence type="ECO:0000256" key="14">
    <source>
        <dbReference type="ARBA" id="ARBA00022909"/>
    </source>
</evidence>
<dbReference type="GO" id="GO:0046872">
    <property type="term" value="F:metal ion binding"/>
    <property type="evidence" value="ECO:0007669"/>
    <property type="project" value="UniProtKB-KW"/>
</dbReference>
<evidence type="ECO:0000313" key="25">
    <source>
        <dbReference type="EMBL" id="SFC52650.1"/>
    </source>
</evidence>
<name>A0A1I1K509_9SPHI</name>
<keyword evidence="12 22" id="KW-0067">ATP-binding</keyword>
<keyword evidence="13" id="KW-0460">Magnesium</keyword>
<feature type="domain" description="Mur ligase central" evidence="24">
    <location>
        <begin position="53"/>
        <end position="274"/>
    </location>
</feature>
<keyword evidence="11 22" id="KW-0547">Nucleotide-binding</keyword>
<comment type="catalytic activity">
    <reaction evidence="21">
        <text>7,8-dihydropteroate + L-glutamate + ATP = 7,8-dihydrofolate + ADP + phosphate + H(+)</text>
        <dbReference type="Rhea" id="RHEA:23584"/>
        <dbReference type="ChEBI" id="CHEBI:15378"/>
        <dbReference type="ChEBI" id="CHEBI:17839"/>
        <dbReference type="ChEBI" id="CHEBI:29985"/>
        <dbReference type="ChEBI" id="CHEBI:30616"/>
        <dbReference type="ChEBI" id="CHEBI:43474"/>
        <dbReference type="ChEBI" id="CHEBI:57451"/>
        <dbReference type="ChEBI" id="CHEBI:456216"/>
        <dbReference type="EC" id="6.3.2.12"/>
    </reaction>
</comment>
<dbReference type="InterPro" id="IPR013221">
    <property type="entry name" value="Mur_ligase_cen"/>
</dbReference>
<evidence type="ECO:0000256" key="17">
    <source>
        <dbReference type="ARBA" id="ARBA00032510"/>
    </source>
</evidence>
<evidence type="ECO:0000259" key="24">
    <source>
        <dbReference type="Pfam" id="PF08245"/>
    </source>
</evidence>
<evidence type="ECO:0000256" key="18">
    <source>
        <dbReference type="ARBA" id="ARBA00047493"/>
    </source>
</evidence>
<evidence type="ECO:0000256" key="6">
    <source>
        <dbReference type="ARBA" id="ARBA00013023"/>
    </source>
</evidence>
<evidence type="ECO:0000256" key="5">
    <source>
        <dbReference type="ARBA" id="ARBA00008276"/>
    </source>
</evidence>
<dbReference type="InterPro" id="IPR018109">
    <property type="entry name" value="Folylpolyglutamate_synth_CS"/>
</dbReference>
<evidence type="ECO:0000256" key="9">
    <source>
        <dbReference type="ARBA" id="ARBA00022598"/>
    </source>
</evidence>
<dbReference type="AlphaFoldDB" id="A0A1I1K509"/>
<dbReference type="NCBIfam" id="TIGR01499">
    <property type="entry name" value="folC"/>
    <property type="match status" value="1"/>
</dbReference>
<dbReference type="RefSeq" id="WP_317615114.1">
    <property type="nucleotide sequence ID" value="NZ_FOLL01000013.1"/>
</dbReference>
<keyword evidence="26" id="KW-1185">Reference proteome</keyword>
<evidence type="ECO:0000256" key="10">
    <source>
        <dbReference type="ARBA" id="ARBA00022723"/>
    </source>
</evidence>
<evidence type="ECO:0000256" key="21">
    <source>
        <dbReference type="ARBA" id="ARBA00049161"/>
    </source>
</evidence>
<comment type="catalytic activity">
    <reaction evidence="20">
        <text>(6R)-5,10-methylenetetrahydrofolyl-(gamma-L-Glu)(n) + L-glutamate + ATP = (6R)-5,10-methylenetetrahydrofolyl-(gamma-L-Glu)(n+1) + ADP + phosphate + H(+)</text>
        <dbReference type="Rhea" id="RHEA:51912"/>
        <dbReference type="Rhea" id="RHEA-COMP:13257"/>
        <dbReference type="Rhea" id="RHEA-COMP:13258"/>
        <dbReference type="ChEBI" id="CHEBI:15378"/>
        <dbReference type="ChEBI" id="CHEBI:29985"/>
        <dbReference type="ChEBI" id="CHEBI:30616"/>
        <dbReference type="ChEBI" id="CHEBI:43474"/>
        <dbReference type="ChEBI" id="CHEBI:136572"/>
        <dbReference type="ChEBI" id="CHEBI:456216"/>
        <dbReference type="EC" id="6.3.2.17"/>
    </reaction>
</comment>
<protein>
    <recommendedName>
        <fullName evidence="8">Dihydrofolate synthase/folylpolyglutamate synthase</fullName>
        <ecNumber evidence="6">6.3.2.12</ecNumber>
        <ecNumber evidence="7">6.3.2.17</ecNumber>
    </recommendedName>
    <alternativeName>
        <fullName evidence="17">Folylpoly-gamma-glutamate synthetase-dihydrofolate synthetase</fullName>
    </alternativeName>
    <alternativeName>
        <fullName evidence="15">Folylpolyglutamate synthetase</fullName>
    </alternativeName>
    <alternativeName>
        <fullName evidence="16">Tetrahydrofolylpolyglutamate synthase</fullName>
    </alternativeName>
</protein>
<dbReference type="EC" id="6.3.2.17" evidence="7"/>
<keyword evidence="9 22" id="KW-0436">Ligase</keyword>
<dbReference type="EMBL" id="FOLL01000013">
    <property type="protein sequence ID" value="SFC52650.1"/>
    <property type="molecule type" value="Genomic_DNA"/>
</dbReference>
<evidence type="ECO:0000256" key="4">
    <source>
        <dbReference type="ARBA" id="ARBA00005150"/>
    </source>
</evidence>
<keyword evidence="14" id="KW-0289">Folate biosynthesis</keyword>
<dbReference type="InterPro" id="IPR036615">
    <property type="entry name" value="Mur_ligase_C_dom_sf"/>
</dbReference>
<evidence type="ECO:0000256" key="19">
    <source>
        <dbReference type="ARBA" id="ARBA00047808"/>
    </source>
</evidence>
<dbReference type="PANTHER" id="PTHR11136">
    <property type="entry name" value="FOLYLPOLYGLUTAMATE SYNTHASE-RELATED"/>
    <property type="match status" value="1"/>
</dbReference>
<dbReference type="InterPro" id="IPR001645">
    <property type="entry name" value="Folylpolyglutamate_synth"/>
</dbReference>
<comment type="pathway">
    <text evidence="3">Cofactor biosynthesis; tetrahydrofolate biosynthesis; 7,8-dihydrofolate from 2-amino-4-hydroxy-6-hydroxymethyl-7,8-dihydropteridine diphosphate and 4-aminobenzoate: step 2/2.</text>
</comment>
<evidence type="ECO:0000259" key="23">
    <source>
        <dbReference type="Pfam" id="PF02875"/>
    </source>
</evidence>
<dbReference type="PIRSF" id="PIRSF001563">
    <property type="entry name" value="Folylpolyglu_synth"/>
    <property type="match status" value="1"/>
</dbReference>
<evidence type="ECO:0000256" key="8">
    <source>
        <dbReference type="ARBA" id="ARBA00019357"/>
    </source>
</evidence>
<evidence type="ECO:0000313" key="26">
    <source>
        <dbReference type="Proteomes" id="UP000199577"/>
    </source>
</evidence>
<evidence type="ECO:0000256" key="20">
    <source>
        <dbReference type="ARBA" id="ARBA00049035"/>
    </source>
</evidence>
<evidence type="ECO:0000256" key="11">
    <source>
        <dbReference type="ARBA" id="ARBA00022741"/>
    </source>
</evidence>
<dbReference type="GO" id="GO:0005737">
    <property type="term" value="C:cytoplasm"/>
    <property type="evidence" value="ECO:0007669"/>
    <property type="project" value="TreeGrafter"/>
</dbReference>
<dbReference type="PROSITE" id="PS01012">
    <property type="entry name" value="FOLYLPOLYGLU_SYNT_2"/>
    <property type="match status" value="1"/>
</dbReference>
<dbReference type="Pfam" id="PF02875">
    <property type="entry name" value="Mur_ligase_C"/>
    <property type="match status" value="1"/>
</dbReference>
<evidence type="ECO:0000256" key="13">
    <source>
        <dbReference type="ARBA" id="ARBA00022842"/>
    </source>
</evidence>